<evidence type="ECO:0000256" key="5">
    <source>
        <dbReference type="ARBA" id="ARBA00022989"/>
    </source>
</evidence>
<evidence type="ECO:0000259" key="8">
    <source>
        <dbReference type="Pfam" id="PF02687"/>
    </source>
</evidence>
<dbReference type="KEGG" id="scor:J3U87_14000"/>
<dbReference type="GO" id="GO:0098797">
    <property type="term" value="C:plasma membrane protein complex"/>
    <property type="evidence" value="ECO:0007669"/>
    <property type="project" value="TreeGrafter"/>
</dbReference>
<comment type="subcellular location">
    <subcellularLocation>
        <location evidence="1">Cell membrane</location>
        <topology evidence="1">Multi-pass membrane protein</topology>
    </subcellularLocation>
</comment>
<dbReference type="InterPro" id="IPR025857">
    <property type="entry name" value="MacB_PCD"/>
</dbReference>
<accession>A0A8A4TWR8</accession>
<protein>
    <submittedName>
        <fullName evidence="10">ABC transporter permease</fullName>
    </submittedName>
</protein>
<feature type="transmembrane region" description="Helical" evidence="7">
    <location>
        <begin position="20"/>
        <end position="43"/>
    </location>
</feature>
<dbReference type="Pfam" id="PF12704">
    <property type="entry name" value="MacB_PCD"/>
    <property type="match status" value="1"/>
</dbReference>
<comment type="similarity">
    <text evidence="2">Belongs to the ABC-4 integral membrane protein family. LolC/E subfamily.</text>
</comment>
<keyword evidence="3" id="KW-1003">Cell membrane</keyword>
<dbReference type="RefSeq" id="WP_237383665.1">
    <property type="nucleotide sequence ID" value="NZ_CP071793.1"/>
</dbReference>
<dbReference type="EMBL" id="CP071793">
    <property type="protein sequence ID" value="QTD53564.1"/>
    <property type="molecule type" value="Genomic_DNA"/>
</dbReference>
<keyword evidence="11" id="KW-1185">Reference proteome</keyword>
<feature type="transmembrane region" description="Helical" evidence="7">
    <location>
        <begin position="341"/>
        <end position="360"/>
    </location>
</feature>
<evidence type="ECO:0000313" key="11">
    <source>
        <dbReference type="Proteomes" id="UP000663929"/>
    </source>
</evidence>
<keyword evidence="6 7" id="KW-0472">Membrane</keyword>
<evidence type="ECO:0000259" key="9">
    <source>
        <dbReference type="Pfam" id="PF12704"/>
    </source>
</evidence>
<keyword evidence="4 7" id="KW-0812">Transmembrane</keyword>
<evidence type="ECO:0000256" key="4">
    <source>
        <dbReference type="ARBA" id="ARBA00022692"/>
    </source>
</evidence>
<evidence type="ECO:0000256" key="1">
    <source>
        <dbReference type="ARBA" id="ARBA00004651"/>
    </source>
</evidence>
<evidence type="ECO:0000256" key="3">
    <source>
        <dbReference type="ARBA" id="ARBA00022475"/>
    </source>
</evidence>
<evidence type="ECO:0000256" key="2">
    <source>
        <dbReference type="ARBA" id="ARBA00005236"/>
    </source>
</evidence>
<dbReference type="PANTHER" id="PTHR30489:SF0">
    <property type="entry name" value="LIPOPROTEIN-RELEASING SYSTEM TRANSMEMBRANE PROTEIN LOLE"/>
    <property type="match status" value="1"/>
</dbReference>
<evidence type="ECO:0000256" key="6">
    <source>
        <dbReference type="ARBA" id="ARBA00023136"/>
    </source>
</evidence>
<sequence>MRFDAFVANRYLRAKRKQSFIGVISLITLIGITLGVAALNIALSIHNGMRQAFVTSLIGDTGNLYVLANSLVDYGWRPDEVRELNEVIAEVPGVRAVSMMRQEPGVLVSKRRRLTYCKLYGILPESHLRAAPSLRKLESGSLSLLEGRGENQRPGVVLGKDLAENLGVRVGDELRLMVPRLSSPGLGVQRGGLRLKEMKVEVVGRFKTGNSQFDETDAYLLLDDLLMLLNTTEIQTILVSFDDLDAMEAGKADLLADPELLPSASVMDLRDLNQGLLRALGLEKLATTSVISLFILIVALNMVSALTMLVMEKHRDIGIMKAFGTPRAMILRVFLRQGMTLSFYGTVLGTVLGVGLAILADRTRLISLDNNVYEVLSYLPFKVNPAEVVLVAVGSLVISFLTSIYPARQAAAMDPVEALAYE</sequence>
<organism evidence="10 11">
    <name type="scientific">Sulfidibacter corallicola</name>
    <dbReference type="NCBI Taxonomy" id="2818388"/>
    <lineage>
        <taxon>Bacteria</taxon>
        <taxon>Pseudomonadati</taxon>
        <taxon>Acidobacteriota</taxon>
        <taxon>Holophagae</taxon>
        <taxon>Acanthopleuribacterales</taxon>
        <taxon>Acanthopleuribacteraceae</taxon>
        <taxon>Sulfidibacter</taxon>
    </lineage>
</organism>
<gene>
    <name evidence="10" type="ORF">J3U87_14000</name>
</gene>
<feature type="domain" description="MacB-like periplasmic core" evidence="9">
    <location>
        <begin position="25"/>
        <end position="254"/>
    </location>
</feature>
<dbReference type="GO" id="GO:0044874">
    <property type="term" value="P:lipoprotein localization to outer membrane"/>
    <property type="evidence" value="ECO:0007669"/>
    <property type="project" value="TreeGrafter"/>
</dbReference>
<dbReference type="Proteomes" id="UP000663929">
    <property type="component" value="Chromosome"/>
</dbReference>
<feature type="transmembrane region" description="Helical" evidence="7">
    <location>
        <begin position="290"/>
        <end position="311"/>
    </location>
</feature>
<dbReference type="PANTHER" id="PTHR30489">
    <property type="entry name" value="LIPOPROTEIN-RELEASING SYSTEM TRANSMEMBRANE PROTEIN LOLE"/>
    <property type="match status" value="1"/>
</dbReference>
<name>A0A8A4TWR8_SULCO</name>
<evidence type="ECO:0000313" key="10">
    <source>
        <dbReference type="EMBL" id="QTD53564.1"/>
    </source>
</evidence>
<dbReference type="Pfam" id="PF02687">
    <property type="entry name" value="FtsX"/>
    <property type="match status" value="1"/>
</dbReference>
<dbReference type="InterPro" id="IPR051447">
    <property type="entry name" value="Lipoprotein-release_system"/>
</dbReference>
<dbReference type="AlphaFoldDB" id="A0A8A4TWR8"/>
<feature type="transmembrane region" description="Helical" evidence="7">
    <location>
        <begin position="388"/>
        <end position="407"/>
    </location>
</feature>
<evidence type="ECO:0000256" key="7">
    <source>
        <dbReference type="SAM" id="Phobius"/>
    </source>
</evidence>
<proteinExistence type="inferred from homology"/>
<feature type="domain" description="ABC3 transporter permease C-terminal" evidence="8">
    <location>
        <begin position="290"/>
        <end position="415"/>
    </location>
</feature>
<reference evidence="10" key="1">
    <citation type="submission" date="2021-03" db="EMBL/GenBank/DDBJ databases">
        <title>Acanthopleuribacteraceae sp. M133.</title>
        <authorList>
            <person name="Wang G."/>
        </authorList>
    </citation>
    <scope>NUCLEOTIDE SEQUENCE</scope>
    <source>
        <strain evidence="10">M133</strain>
    </source>
</reference>
<keyword evidence="5 7" id="KW-1133">Transmembrane helix</keyword>
<dbReference type="InterPro" id="IPR003838">
    <property type="entry name" value="ABC3_permease_C"/>
</dbReference>